<dbReference type="Pfam" id="PF00941">
    <property type="entry name" value="FAD_binding_5"/>
    <property type="match status" value="1"/>
</dbReference>
<keyword evidence="2" id="KW-0274">FAD</keyword>
<dbReference type="InterPro" id="IPR002346">
    <property type="entry name" value="Mopterin_DH_FAD-bd"/>
</dbReference>
<dbReference type="PANTHER" id="PTHR42659">
    <property type="entry name" value="XANTHINE DEHYDROGENASE SUBUNIT C-RELATED"/>
    <property type="match status" value="1"/>
</dbReference>
<dbReference type="Gene3D" id="3.30.390.50">
    <property type="entry name" value="CO dehydrogenase flavoprotein, C-terminal domain"/>
    <property type="match status" value="1"/>
</dbReference>
<comment type="caution">
    <text evidence="5">The sequence shown here is derived from an EMBL/GenBank/DDBJ whole genome shotgun (WGS) entry which is preliminary data.</text>
</comment>
<dbReference type="GO" id="GO:0016491">
    <property type="term" value="F:oxidoreductase activity"/>
    <property type="evidence" value="ECO:0007669"/>
    <property type="project" value="UniProtKB-KW"/>
</dbReference>
<evidence type="ECO:0000256" key="2">
    <source>
        <dbReference type="ARBA" id="ARBA00022827"/>
    </source>
</evidence>
<dbReference type="InterPro" id="IPR005107">
    <property type="entry name" value="CO_DH_flav_C"/>
</dbReference>
<protein>
    <submittedName>
        <fullName evidence="5">Xanthine dehydrogenase FAD-binding subunit XdhB</fullName>
    </submittedName>
</protein>
<dbReference type="InterPro" id="IPR036318">
    <property type="entry name" value="FAD-bd_PCMH-like_sf"/>
</dbReference>
<evidence type="ECO:0000256" key="1">
    <source>
        <dbReference type="ARBA" id="ARBA00022630"/>
    </source>
</evidence>
<evidence type="ECO:0000313" key="6">
    <source>
        <dbReference type="Proteomes" id="UP000612585"/>
    </source>
</evidence>
<keyword evidence="3" id="KW-0560">Oxidoreductase</keyword>
<dbReference type="PROSITE" id="PS51257">
    <property type="entry name" value="PROKAR_LIPOPROTEIN"/>
    <property type="match status" value="1"/>
</dbReference>
<dbReference type="InterPro" id="IPR036683">
    <property type="entry name" value="CO_DH_flav_C_dom_sf"/>
</dbReference>
<dbReference type="SUPFAM" id="SSF56176">
    <property type="entry name" value="FAD-binding/transporter-associated domain-like"/>
    <property type="match status" value="1"/>
</dbReference>
<evidence type="ECO:0000256" key="3">
    <source>
        <dbReference type="ARBA" id="ARBA00023002"/>
    </source>
</evidence>
<dbReference type="PANTHER" id="PTHR42659:SF2">
    <property type="entry name" value="XANTHINE DEHYDROGENASE SUBUNIT C-RELATED"/>
    <property type="match status" value="1"/>
</dbReference>
<evidence type="ECO:0000313" key="5">
    <source>
        <dbReference type="EMBL" id="GIJ62648.1"/>
    </source>
</evidence>
<dbReference type="RefSeq" id="WP_204008428.1">
    <property type="nucleotide sequence ID" value="NZ_BOPG01000081.1"/>
</dbReference>
<dbReference type="Proteomes" id="UP000612585">
    <property type="component" value="Unassembled WGS sequence"/>
</dbReference>
<keyword evidence="1" id="KW-0285">Flavoprotein</keyword>
<dbReference type="SMART" id="SM01092">
    <property type="entry name" value="CO_deh_flav_C"/>
    <property type="match status" value="1"/>
</dbReference>
<organism evidence="5 6">
    <name type="scientific">Virgisporangium aurantiacum</name>
    <dbReference type="NCBI Taxonomy" id="175570"/>
    <lineage>
        <taxon>Bacteria</taxon>
        <taxon>Bacillati</taxon>
        <taxon>Actinomycetota</taxon>
        <taxon>Actinomycetes</taxon>
        <taxon>Micromonosporales</taxon>
        <taxon>Micromonosporaceae</taxon>
        <taxon>Virgisporangium</taxon>
    </lineage>
</organism>
<dbReference type="Gene3D" id="3.30.465.10">
    <property type="match status" value="1"/>
</dbReference>
<gene>
    <name evidence="5" type="ORF">Vau01_101640</name>
</gene>
<reference evidence="5" key="1">
    <citation type="submission" date="2021-01" db="EMBL/GenBank/DDBJ databases">
        <title>Whole genome shotgun sequence of Virgisporangium aurantiacum NBRC 16421.</title>
        <authorList>
            <person name="Komaki H."/>
            <person name="Tamura T."/>
        </authorList>
    </citation>
    <scope>NUCLEOTIDE SEQUENCE</scope>
    <source>
        <strain evidence="5">NBRC 16421</strain>
    </source>
</reference>
<dbReference type="InterPro" id="IPR016166">
    <property type="entry name" value="FAD-bd_PCMH"/>
</dbReference>
<feature type="domain" description="FAD-binding PCMH-type" evidence="4">
    <location>
        <begin position="1"/>
        <end position="175"/>
    </location>
</feature>
<name>A0A8J3ZJK8_9ACTN</name>
<proteinExistence type="predicted"/>
<dbReference type="InterPro" id="IPR051312">
    <property type="entry name" value="Diverse_Substr_Oxidored"/>
</dbReference>
<evidence type="ECO:0000259" key="4">
    <source>
        <dbReference type="PROSITE" id="PS51387"/>
    </source>
</evidence>
<dbReference type="InterPro" id="IPR016169">
    <property type="entry name" value="FAD-bd_PCMH_sub2"/>
</dbReference>
<dbReference type="EMBL" id="BOPG01000081">
    <property type="protein sequence ID" value="GIJ62648.1"/>
    <property type="molecule type" value="Genomic_DNA"/>
</dbReference>
<dbReference type="AlphaFoldDB" id="A0A8J3ZJK8"/>
<keyword evidence="6" id="KW-1185">Reference proteome</keyword>
<accession>A0A8J3ZJK8</accession>
<dbReference type="SUPFAM" id="SSF55447">
    <property type="entry name" value="CO dehydrogenase flavoprotein C-terminal domain-like"/>
    <property type="match status" value="1"/>
</dbReference>
<dbReference type="PROSITE" id="PS51387">
    <property type="entry name" value="FAD_PCMH"/>
    <property type="match status" value="1"/>
</dbReference>
<dbReference type="GO" id="GO:0071949">
    <property type="term" value="F:FAD binding"/>
    <property type="evidence" value="ECO:0007669"/>
    <property type="project" value="InterPro"/>
</dbReference>
<sequence length="277" mass="28172">MAARTVHHYPTTIAAACAALAAADAGLVYGGGTAVQIMLKHGTLAASDVIDLGTVPGLGGLRETDTGLRVGALVTLRRMETDPLVRAVAPLAAEVYRQVAHPRIRNTATVGGNLADGDHRLDPPAALMVLDARVELVSPAGTRTLPVREFFVGADRTALARGEIITAIEIPRQPAGSGAHFEKFRSLAAGDRPCASVAALAIGGRLRLGLGALAPTPVCTEIALPPESPAATVAEAARAAAGPLIKPISDARGSAAYKKSVGLVAVATAATSAWANR</sequence>